<feature type="transmembrane region" description="Helical" evidence="9">
    <location>
        <begin position="294"/>
        <end position="316"/>
    </location>
</feature>
<feature type="transmembrane region" description="Helical" evidence="9">
    <location>
        <begin position="322"/>
        <end position="349"/>
    </location>
</feature>
<evidence type="ECO:0000256" key="6">
    <source>
        <dbReference type="ARBA" id="ARBA00022847"/>
    </source>
</evidence>
<keyword evidence="11" id="KW-1185">Reference proteome</keyword>
<evidence type="ECO:0000256" key="7">
    <source>
        <dbReference type="ARBA" id="ARBA00022989"/>
    </source>
</evidence>
<dbReference type="InterPro" id="IPR039672">
    <property type="entry name" value="MFS_2"/>
</dbReference>
<keyword evidence="6" id="KW-0769">Symport</keyword>
<evidence type="ECO:0000256" key="4">
    <source>
        <dbReference type="ARBA" id="ARBA00022597"/>
    </source>
</evidence>
<dbReference type="EMBL" id="CP060637">
    <property type="protein sequence ID" value="QNM14993.1"/>
    <property type="molecule type" value="Genomic_DNA"/>
</dbReference>
<evidence type="ECO:0000256" key="1">
    <source>
        <dbReference type="ARBA" id="ARBA00004651"/>
    </source>
</evidence>
<dbReference type="NCBIfam" id="NF007749">
    <property type="entry name" value="PRK10429.1"/>
    <property type="match status" value="1"/>
</dbReference>
<feature type="transmembrane region" description="Helical" evidence="9">
    <location>
        <begin position="229"/>
        <end position="252"/>
    </location>
</feature>
<dbReference type="GO" id="GO:0005886">
    <property type="term" value="C:plasma membrane"/>
    <property type="evidence" value="ECO:0007669"/>
    <property type="project" value="UniProtKB-SubCell"/>
</dbReference>
<dbReference type="InterPro" id="IPR001927">
    <property type="entry name" value="Na/Gal_symport"/>
</dbReference>
<dbReference type="SUPFAM" id="SSF103473">
    <property type="entry name" value="MFS general substrate transporter"/>
    <property type="match status" value="1"/>
</dbReference>
<feature type="transmembrane region" description="Helical" evidence="9">
    <location>
        <begin position="179"/>
        <end position="201"/>
    </location>
</feature>
<feature type="transmembrane region" description="Helical" evidence="9">
    <location>
        <begin position="370"/>
        <end position="393"/>
    </location>
</feature>
<keyword evidence="8 9" id="KW-0472">Membrane</keyword>
<dbReference type="InterPro" id="IPR036259">
    <property type="entry name" value="MFS_trans_sf"/>
</dbReference>
<dbReference type="NCBIfam" id="TIGR00792">
    <property type="entry name" value="gph"/>
    <property type="match status" value="1"/>
</dbReference>
<keyword evidence="5 9" id="KW-0812">Transmembrane</keyword>
<organism evidence="10 11">
    <name type="scientific">Fusobacterium hominis</name>
    <dbReference type="NCBI Taxonomy" id="2764326"/>
    <lineage>
        <taxon>Bacteria</taxon>
        <taxon>Fusobacteriati</taxon>
        <taxon>Fusobacteriota</taxon>
        <taxon>Fusobacteriia</taxon>
        <taxon>Fusobacteriales</taxon>
        <taxon>Fusobacteriaceae</taxon>
        <taxon>Fusobacterium</taxon>
    </lineage>
</organism>
<dbReference type="GO" id="GO:0015293">
    <property type="term" value="F:symporter activity"/>
    <property type="evidence" value="ECO:0007669"/>
    <property type="project" value="UniProtKB-KW"/>
</dbReference>
<dbReference type="KEGG" id="fho:H9Q81_08595"/>
<dbReference type="GO" id="GO:0008643">
    <property type="term" value="P:carbohydrate transport"/>
    <property type="evidence" value="ECO:0007669"/>
    <property type="project" value="InterPro"/>
</dbReference>
<protein>
    <submittedName>
        <fullName evidence="10">Melibiose:sodium transporter MelB</fullName>
    </submittedName>
</protein>
<feature type="transmembrane region" description="Helical" evidence="9">
    <location>
        <begin position="264"/>
        <end position="282"/>
    </location>
</feature>
<dbReference type="InterPro" id="IPR018043">
    <property type="entry name" value="Na/Gal_symport_CS"/>
</dbReference>
<dbReference type="PANTHER" id="PTHR11328">
    <property type="entry name" value="MAJOR FACILITATOR SUPERFAMILY DOMAIN-CONTAINING PROTEIN"/>
    <property type="match status" value="1"/>
</dbReference>
<evidence type="ECO:0000256" key="9">
    <source>
        <dbReference type="SAM" id="Phobius"/>
    </source>
</evidence>
<comment type="subcellular location">
    <subcellularLocation>
        <location evidence="1">Cell membrane</location>
        <topology evidence="1">Multi-pass membrane protein</topology>
    </subcellularLocation>
</comment>
<keyword evidence="7 9" id="KW-1133">Transmembrane helix</keyword>
<evidence type="ECO:0000256" key="5">
    <source>
        <dbReference type="ARBA" id="ARBA00022692"/>
    </source>
</evidence>
<feature type="transmembrane region" description="Helical" evidence="9">
    <location>
        <begin position="150"/>
        <end position="167"/>
    </location>
</feature>
<feature type="transmembrane region" description="Helical" evidence="9">
    <location>
        <begin position="405"/>
        <end position="425"/>
    </location>
</feature>
<dbReference type="CDD" id="cd17332">
    <property type="entry name" value="MFS_MelB_like"/>
    <property type="match status" value="1"/>
</dbReference>
<feature type="transmembrane region" description="Helical" evidence="9">
    <location>
        <begin position="107"/>
        <end position="129"/>
    </location>
</feature>
<evidence type="ECO:0000313" key="10">
    <source>
        <dbReference type="EMBL" id="QNM14993.1"/>
    </source>
</evidence>
<name>A0A7G9GW11_9FUSO</name>
<sequence length="451" mass="50216">MITFKMKLSYGLGALGKDYACAIVYIFLMYYFTDVLGIVPAFIGSLFLVARVWDAVNDPIMGMIVDNTRSRWGKFRPWILIGTLLNSITLIGLFYRPNGISTNTLYMYISVMYILWGMTYTVMDIPFWAMIPSFSNDKHEREQIAVVPRVFAAIAWLTLGSFGLKIVQRIGNGNEGQGFTVLAIVIAIFFVITSILTFFYVKEQIVSDVKAPKVSLKETFMLITKNDQLVIFIVIVLIYNLMAQLAIGVAIYYFKYVVGNENMFAVFTGFSGLAKVIALMLFPVLSSKLGRQKVFFMACSMPVIGYFMLFLSGLFIPENAVMVAISGIIGEAGSGLSLGITTVMLADIVDYGEYKFGTRNESVIFSAQTFLVKAASAIGGLMIGVGLSLVGYVPNVEQSAETITGIRVLMIGIPMALSVLEYLVYRKYYKLNNKYYDDIVSELEQKRVAEI</sequence>
<keyword evidence="3" id="KW-1003">Cell membrane</keyword>
<dbReference type="PANTHER" id="PTHR11328:SF36">
    <property type="entry name" value="MELIBIOSE PERMEASE"/>
    <property type="match status" value="1"/>
</dbReference>
<evidence type="ECO:0000313" key="11">
    <source>
        <dbReference type="Proteomes" id="UP000515913"/>
    </source>
</evidence>
<dbReference type="Gene3D" id="1.20.1250.20">
    <property type="entry name" value="MFS general substrate transporter like domains"/>
    <property type="match status" value="2"/>
</dbReference>
<keyword evidence="4" id="KW-0762">Sugar transport</keyword>
<evidence type="ECO:0000256" key="2">
    <source>
        <dbReference type="ARBA" id="ARBA00022448"/>
    </source>
</evidence>
<dbReference type="Proteomes" id="UP000515913">
    <property type="component" value="Chromosome"/>
</dbReference>
<gene>
    <name evidence="10" type="primary">melB</name>
    <name evidence="10" type="ORF">H9Q81_08595</name>
</gene>
<dbReference type="Pfam" id="PF13347">
    <property type="entry name" value="MFS_2"/>
    <property type="match status" value="1"/>
</dbReference>
<proteinExistence type="predicted"/>
<accession>A0A7G9GW11</accession>
<evidence type="ECO:0000256" key="3">
    <source>
        <dbReference type="ARBA" id="ARBA00022475"/>
    </source>
</evidence>
<dbReference type="GO" id="GO:0006814">
    <property type="term" value="P:sodium ion transport"/>
    <property type="evidence" value="ECO:0007669"/>
    <property type="project" value="InterPro"/>
</dbReference>
<evidence type="ECO:0000256" key="8">
    <source>
        <dbReference type="ARBA" id="ARBA00023136"/>
    </source>
</evidence>
<dbReference type="RefSeq" id="WP_187422794.1">
    <property type="nucleotide sequence ID" value="NZ_CP060637.1"/>
</dbReference>
<dbReference type="AlphaFoldDB" id="A0A7G9GW11"/>
<reference evidence="10 11" key="1">
    <citation type="submission" date="2020-08" db="EMBL/GenBank/DDBJ databases">
        <authorList>
            <person name="Liu C."/>
            <person name="Sun Q."/>
        </authorList>
    </citation>
    <scope>NUCLEOTIDE SEQUENCE [LARGE SCALE GENOMIC DNA]</scope>
    <source>
        <strain evidence="10 11">NSJ-57</strain>
    </source>
</reference>
<dbReference type="PROSITE" id="PS00872">
    <property type="entry name" value="NA_GALACTOSIDE_SYMP"/>
    <property type="match status" value="1"/>
</dbReference>
<feature type="transmembrane region" description="Helical" evidence="9">
    <location>
        <begin position="77"/>
        <end position="95"/>
    </location>
</feature>
<keyword evidence="2" id="KW-0813">Transport</keyword>
<feature type="transmembrane region" description="Helical" evidence="9">
    <location>
        <begin position="12"/>
        <end position="32"/>
    </location>
</feature>